<dbReference type="InterPro" id="IPR025330">
    <property type="entry name" value="DUF4236"/>
</dbReference>
<evidence type="ECO:0000259" key="1">
    <source>
        <dbReference type="Pfam" id="PF14020"/>
    </source>
</evidence>
<dbReference type="Proteomes" id="UP000183255">
    <property type="component" value="Unassembled WGS sequence"/>
</dbReference>
<reference evidence="2 3" key="1">
    <citation type="submission" date="2016-10" db="EMBL/GenBank/DDBJ databases">
        <authorList>
            <person name="de Groot N.N."/>
        </authorList>
    </citation>
    <scope>NUCLEOTIDE SEQUENCE [LARGE SCALE GENOMIC DNA]</scope>
    <source>
        <strain evidence="2 3">CGMCC 1.5058</strain>
    </source>
</reference>
<protein>
    <recommendedName>
        <fullName evidence="1">DUF4236 domain-containing protein</fullName>
    </recommendedName>
</protein>
<proteinExistence type="predicted"/>
<dbReference type="AlphaFoldDB" id="A0A1G8GPS9"/>
<dbReference type="Pfam" id="PF14020">
    <property type="entry name" value="DUF4236"/>
    <property type="match status" value="1"/>
</dbReference>
<organism evidence="2 3">
    <name type="scientific">Proteiniclasticum ruminis</name>
    <dbReference type="NCBI Taxonomy" id="398199"/>
    <lineage>
        <taxon>Bacteria</taxon>
        <taxon>Bacillati</taxon>
        <taxon>Bacillota</taxon>
        <taxon>Clostridia</taxon>
        <taxon>Eubacteriales</taxon>
        <taxon>Clostridiaceae</taxon>
        <taxon>Proteiniclasticum</taxon>
    </lineage>
</organism>
<gene>
    <name evidence="2" type="ORF">SAMN05421804_101326</name>
</gene>
<accession>A0A1G8GPS9</accession>
<dbReference type="RefSeq" id="WP_031573228.1">
    <property type="nucleotide sequence ID" value="NZ_FNDZ01000001.1"/>
</dbReference>
<evidence type="ECO:0000313" key="2">
    <source>
        <dbReference type="EMBL" id="SDH96271.1"/>
    </source>
</evidence>
<sequence length="355" mass="40044">MGFNFRKRIRLGKYFSLNVGKSGVSLSAGRKGFRQSINTKGQARTTIGIPGTGLSYSKTLNAKKLINTVGGNKPVHSTSRNISFEEEVRQFNEDLEYLVTLHHEADYPEDIATGSILEGDIPYKSGEDGPHARAAREVIEENKPGFFKRIFSGKQYRDDSEEMLNQAKAADEELLSKWERNKKISGDLLKMKEASPVEVLKNIGLEKDMEFVEGFDCSLDSGGCLNIEITINPESVVPKEYITLTPTGKLSIREYSKTDYYNIISQFTAALTLRTGRNVFNLVSPTEIRLHVHEKKMNGVSGLQSEVLILSVLLDKETFNKINFEQSQPFDTLTEFRHEVDFLKTKGFKEVQRLN</sequence>
<name>A0A1G8GPS9_9CLOT</name>
<feature type="domain" description="DUF4236" evidence="1">
    <location>
        <begin position="3"/>
        <end position="57"/>
    </location>
</feature>
<evidence type="ECO:0000313" key="3">
    <source>
        <dbReference type="Proteomes" id="UP000183255"/>
    </source>
</evidence>
<dbReference type="EMBL" id="FNDZ01000001">
    <property type="protein sequence ID" value="SDH96271.1"/>
    <property type="molecule type" value="Genomic_DNA"/>
</dbReference>